<dbReference type="AlphaFoldDB" id="A0A098Y649"/>
<keyword evidence="1" id="KW-0472">Membrane</keyword>
<evidence type="ECO:0000313" key="3">
    <source>
        <dbReference type="EMBL" id="KGH46318.1"/>
    </source>
</evidence>
<keyword evidence="1" id="KW-0812">Transmembrane</keyword>
<proteinExistence type="predicted"/>
<dbReference type="PANTHER" id="PTHR30590">
    <property type="entry name" value="INNER MEMBRANE PROTEIN"/>
    <property type="match status" value="1"/>
</dbReference>
<comment type="caution">
    <text evidence="3">The sequence shown here is derived from an EMBL/GenBank/DDBJ whole genome shotgun (WGS) entry which is preliminary data.</text>
</comment>
<evidence type="ECO:0000259" key="2">
    <source>
        <dbReference type="Pfam" id="PF01757"/>
    </source>
</evidence>
<dbReference type="InterPro" id="IPR002656">
    <property type="entry name" value="Acyl_transf_3_dom"/>
</dbReference>
<accession>A0A098Y649</accession>
<feature type="transmembrane region" description="Helical" evidence="1">
    <location>
        <begin position="285"/>
        <end position="302"/>
    </location>
</feature>
<feature type="transmembrane region" description="Helical" evidence="1">
    <location>
        <begin position="339"/>
        <end position="357"/>
    </location>
</feature>
<evidence type="ECO:0000313" key="4">
    <source>
        <dbReference type="Proteomes" id="UP000029713"/>
    </source>
</evidence>
<feature type="transmembrane region" description="Helical" evidence="1">
    <location>
        <begin position="82"/>
        <end position="100"/>
    </location>
</feature>
<dbReference type="PANTHER" id="PTHR30590:SF3">
    <property type="entry name" value="HYPOTHETICAL MEMBRANE SPANNING PROTEIN"/>
    <property type="match status" value="1"/>
</dbReference>
<reference evidence="3 4" key="1">
    <citation type="submission" date="2014-07" db="EMBL/GenBank/DDBJ databases">
        <title>Biosystematic studies on Modestobacter strains isolated from extreme hyper-arid desert soil and from historic building.</title>
        <authorList>
            <person name="Bukarasam K."/>
            <person name="Bull A."/>
            <person name="Girard G."/>
            <person name="van Wezel G."/>
            <person name="Goodfellow M."/>
        </authorList>
    </citation>
    <scope>NUCLEOTIDE SEQUENCE [LARGE SCALE GENOMIC DNA]</scope>
    <source>
        <strain evidence="3 4">KNN45-2b</strain>
    </source>
</reference>
<dbReference type="EMBL" id="JPMX01000052">
    <property type="protein sequence ID" value="KGH46318.1"/>
    <property type="molecule type" value="Genomic_DNA"/>
</dbReference>
<keyword evidence="1" id="KW-1133">Transmembrane helix</keyword>
<name>A0A098Y649_9ACTN</name>
<organism evidence="3 4">
    <name type="scientific">Modestobacter caceresii</name>
    <dbReference type="NCBI Taxonomy" id="1522368"/>
    <lineage>
        <taxon>Bacteria</taxon>
        <taxon>Bacillati</taxon>
        <taxon>Actinomycetota</taxon>
        <taxon>Actinomycetes</taxon>
        <taxon>Geodermatophilales</taxon>
        <taxon>Geodermatophilaceae</taxon>
        <taxon>Modestobacter</taxon>
    </lineage>
</organism>
<feature type="transmembrane region" description="Helical" evidence="1">
    <location>
        <begin position="130"/>
        <end position="148"/>
    </location>
</feature>
<keyword evidence="4" id="KW-1185">Reference proteome</keyword>
<dbReference type="InterPro" id="IPR052529">
    <property type="entry name" value="Bact_Transport_Assoc"/>
</dbReference>
<protein>
    <recommendedName>
        <fullName evidence="2">Acyltransferase 3 domain-containing protein</fullName>
    </recommendedName>
</protein>
<feature type="transmembrane region" description="Helical" evidence="1">
    <location>
        <begin position="39"/>
        <end position="61"/>
    </location>
</feature>
<feature type="transmembrane region" description="Helical" evidence="1">
    <location>
        <begin position="314"/>
        <end position="333"/>
    </location>
</feature>
<evidence type="ECO:0000256" key="1">
    <source>
        <dbReference type="SAM" id="Phobius"/>
    </source>
</evidence>
<dbReference type="Proteomes" id="UP000029713">
    <property type="component" value="Unassembled WGS sequence"/>
</dbReference>
<gene>
    <name evidence="3" type="ORF">IN07_12330</name>
</gene>
<feature type="transmembrane region" description="Helical" evidence="1">
    <location>
        <begin position="106"/>
        <end position="123"/>
    </location>
</feature>
<feature type="transmembrane region" description="Helical" evidence="1">
    <location>
        <begin position="207"/>
        <end position="230"/>
    </location>
</feature>
<dbReference type="GO" id="GO:0016747">
    <property type="term" value="F:acyltransferase activity, transferring groups other than amino-acyl groups"/>
    <property type="evidence" value="ECO:0007669"/>
    <property type="project" value="InterPro"/>
</dbReference>
<feature type="transmembrane region" description="Helical" evidence="1">
    <location>
        <begin position="7"/>
        <end position="27"/>
    </location>
</feature>
<feature type="domain" description="Acyltransferase 3" evidence="2">
    <location>
        <begin position="8"/>
        <end position="357"/>
    </location>
</feature>
<sequence length="396" mass="41103">MRSTPRLVGIDAARGLALVGMIAVHHFEATDADGTSSLAWTLAAGKSAALFALLAGVGIAFTTGGRRRRPTGRMWKAQAASLLVRALIIGAVGLALGHLVPTDSAGVILPYYAALFVLAVPLLSLSSRALVVLGTVIVLAVPGLSHLLRAGTEPVTVPNMTVTDLVDHPLQVLIELTVTGQYPALAWMAYLCVGLAVGRAALSSRAVVGAVILVGGALVAVSMGVSWLLLDVVGGRARLDQVALQSMTPQEYADVTTSGWNGTTPTDTGWWLATRAPHSSTSLDLAYTIGVALAVLGACILLGRMTTTLLRPLAAAGSMTLTLYCMHLVMLSAPAVPGGPTGFLVQVAVLVAFALLWSRHHARGPFEELVAEAAGAVRRKVLAAPRTGHRGAHRKR</sequence>
<dbReference type="Pfam" id="PF01757">
    <property type="entry name" value="Acyl_transf_3"/>
    <property type="match status" value="1"/>
</dbReference>